<dbReference type="GO" id="GO:0003700">
    <property type="term" value="F:DNA-binding transcription factor activity"/>
    <property type="evidence" value="ECO:0007669"/>
    <property type="project" value="TreeGrafter"/>
</dbReference>
<dbReference type="Pfam" id="PF13560">
    <property type="entry name" value="HTH_31"/>
    <property type="match status" value="1"/>
</dbReference>
<dbReference type="RefSeq" id="WP_184957985.1">
    <property type="nucleotide sequence ID" value="NZ_JACHIN010000001.1"/>
</dbReference>
<dbReference type="SUPFAM" id="SSF48452">
    <property type="entry name" value="TPR-like"/>
    <property type="match status" value="1"/>
</dbReference>
<proteinExistence type="predicted"/>
<dbReference type="Proteomes" id="UP000568380">
    <property type="component" value="Unassembled WGS sequence"/>
</dbReference>
<dbReference type="Gene3D" id="1.25.40.10">
    <property type="entry name" value="Tetratricopeptide repeat domain"/>
    <property type="match status" value="1"/>
</dbReference>
<evidence type="ECO:0000313" key="4">
    <source>
        <dbReference type="Proteomes" id="UP000568380"/>
    </source>
</evidence>
<gene>
    <name evidence="3" type="ORF">HNR40_000466</name>
</gene>
<name>A0A7W7ZXB3_9ACTN</name>
<organism evidence="3 4">
    <name type="scientific">Nonomuraea endophytica</name>
    <dbReference type="NCBI Taxonomy" id="714136"/>
    <lineage>
        <taxon>Bacteria</taxon>
        <taxon>Bacillati</taxon>
        <taxon>Actinomycetota</taxon>
        <taxon>Actinomycetes</taxon>
        <taxon>Streptosporangiales</taxon>
        <taxon>Streptosporangiaceae</taxon>
        <taxon>Nonomuraea</taxon>
    </lineage>
</organism>
<protein>
    <submittedName>
        <fullName evidence="3">Transcriptional regulator with XRE-family HTH domain</fullName>
    </submittedName>
</protein>
<comment type="caution">
    <text evidence="3">The sequence shown here is derived from an EMBL/GenBank/DDBJ whole genome shotgun (WGS) entry which is preliminary data.</text>
</comment>
<dbReference type="EMBL" id="JACHIN010000001">
    <property type="protein sequence ID" value="MBB5075020.1"/>
    <property type="molecule type" value="Genomic_DNA"/>
</dbReference>
<sequence>MIDDGSGPQKRHHPQTIGQRLRRLRKKRGLTQPELARKAGVSLDLVSKLERDVRESMSWTSMIKLARALDVDPGYIAGKGGHLEPVPGAAVLTVRDSVISPGLLPGLHPDHDGEPPTLDDLWQLIERGYGAYFAGEFGVLAAGIPQLIAESRLLQSADPAAAAGPLSHAWQLAASVLVHTGRDDAAAIAAERAVGAAKDGDDPWRLATHYGMYCWVMLHQGRLDESERLAVSAAADIEPSMSRASGEQAAAWGGLMLHAAVAAGTRGDAEDADEYLRIAGAGASRIGTDRRDYWTSFGPTHVAIQRTHIMTALQRPEIALRAARQVDRTGLFKVQYGRHLLNVSRALLDRNRSDEAEEVASRAQGLSTEWFRHQSFAKTLTFDLVERKTRLSRPLRDLVTAFEDPA</sequence>
<dbReference type="GO" id="GO:0005829">
    <property type="term" value="C:cytosol"/>
    <property type="evidence" value="ECO:0007669"/>
    <property type="project" value="TreeGrafter"/>
</dbReference>
<dbReference type="SUPFAM" id="SSF47413">
    <property type="entry name" value="lambda repressor-like DNA-binding domains"/>
    <property type="match status" value="1"/>
</dbReference>
<evidence type="ECO:0000256" key="1">
    <source>
        <dbReference type="ARBA" id="ARBA00023125"/>
    </source>
</evidence>
<dbReference type="PANTHER" id="PTHR46797:SF1">
    <property type="entry name" value="METHYLPHOSPHONATE SYNTHASE"/>
    <property type="match status" value="1"/>
</dbReference>
<accession>A0A7W7ZXB3</accession>
<dbReference type="GO" id="GO:0003677">
    <property type="term" value="F:DNA binding"/>
    <property type="evidence" value="ECO:0007669"/>
    <property type="project" value="UniProtKB-KW"/>
</dbReference>
<dbReference type="Gene3D" id="1.10.260.40">
    <property type="entry name" value="lambda repressor-like DNA-binding domains"/>
    <property type="match status" value="1"/>
</dbReference>
<dbReference type="AlphaFoldDB" id="A0A7W7ZXB3"/>
<dbReference type="InterPro" id="IPR050807">
    <property type="entry name" value="TransReg_Diox_bact_type"/>
</dbReference>
<feature type="domain" description="HTH cro/C1-type" evidence="2">
    <location>
        <begin position="21"/>
        <end position="76"/>
    </location>
</feature>
<dbReference type="PANTHER" id="PTHR46797">
    <property type="entry name" value="HTH-TYPE TRANSCRIPTIONAL REGULATOR"/>
    <property type="match status" value="1"/>
</dbReference>
<dbReference type="SMART" id="SM00530">
    <property type="entry name" value="HTH_XRE"/>
    <property type="match status" value="1"/>
</dbReference>
<dbReference type="InterPro" id="IPR010982">
    <property type="entry name" value="Lambda_DNA-bd_dom_sf"/>
</dbReference>
<reference evidence="3 4" key="1">
    <citation type="submission" date="2020-08" db="EMBL/GenBank/DDBJ databases">
        <title>Genomic Encyclopedia of Type Strains, Phase IV (KMG-IV): sequencing the most valuable type-strain genomes for metagenomic binning, comparative biology and taxonomic classification.</title>
        <authorList>
            <person name="Goeker M."/>
        </authorList>
    </citation>
    <scope>NUCLEOTIDE SEQUENCE [LARGE SCALE GENOMIC DNA]</scope>
    <source>
        <strain evidence="3 4">DSM 45385</strain>
    </source>
</reference>
<evidence type="ECO:0000313" key="3">
    <source>
        <dbReference type="EMBL" id="MBB5075020.1"/>
    </source>
</evidence>
<dbReference type="InterPro" id="IPR001387">
    <property type="entry name" value="Cro/C1-type_HTH"/>
</dbReference>
<dbReference type="InterPro" id="IPR011990">
    <property type="entry name" value="TPR-like_helical_dom_sf"/>
</dbReference>
<keyword evidence="1" id="KW-0238">DNA-binding</keyword>
<dbReference type="CDD" id="cd00093">
    <property type="entry name" value="HTH_XRE"/>
    <property type="match status" value="1"/>
</dbReference>
<keyword evidence="4" id="KW-1185">Reference proteome</keyword>
<evidence type="ECO:0000259" key="2">
    <source>
        <dbReference type="PROSITE" id="PS50943"/>
    </source>
</evidence>
<dbReference type="PROSITE" id="PS50943">
    <property type="entry name" value="HTH_CROC1"/>
    <property type="match status" value="1"/>
</dbReference>